<reference evidence="11" key="3">
    <citation type="submission" date="2023-03" db="EMBL/GenBank/DDBJ databases">
        <title>Draft genome sequence of a Mycolicibacterium mageritense strain H4_3_1 isolated from a hybrid biological-inorganic system reactor.</title>
        <authorList>
            <person name="Feng X."/>
            <person name="Kazama D."/>
            <person name="Sato K."/>
            <person name="Kobayashi H."/>
        </authorList>
    </citation>
    <scope>NUCLEOTIDE SEQUENCE</scope>
    <source>
        <strain evidence="11">H4_3_1</strain>
    </source>
</reference>
<evidence type="ECO:0000256" key="3">
    <source>
        <dbReference type="ARBA" id="ARBA00005582"/>
    </source>
</evidence>
<keyword evidence="7" id="KW-0464">Manganese</keyword>
<keyword evidence="5 8" id="KW-0378">Hydrolase</keyword>
<dbReference type="GO" id="GO:0010945">
    <property type="term" value="F:coenzyme A diphosphatase activity"/>
    <property type="evidence" value="ECO:0007669"/>
    <property type="project" value="InterPro"/>
</dbReference>
<dbReference type="Gene3D" id="3.90.79.10">
    <property type="entry name" value="Nucleoside Triphosphate Pyrophosphohydrolase"/>
    <property type="match status" value="1"/>
</dbReference>
<organism evidence="11 13">
    <name type="scientific">Mycolicibacterium mageritense</name>
    <name type="common">Mycobacterium mageritense</name>
    <dbReference type="NCBI Taxonomy" id="53462"/>
    <lineage>
        <taxon>Bacteria</taxon>
        <taxon>Bacillati</taxon>
        <taxon>Actinomycetota</taxon>
        <taxon>Actinomycetes</taxon>
        <taxon>Mycobacteriales</taxon>
        <taxon>Mycobacteriaceae</taxon>
        <taxon>Mycolicibacterium</taxon>
    </lineage>
</organism>
<keyword evidence="6" id="KW-0460">Magnesium</keyword>
<dbReference type="Proteomes" id="UP001241092">
    <property type="component" value="Chromosome"/>
</dbReference>
<dbReference type="InterPro" id="IPR015797">
    <property type="entry name" value="NUDIX_hydrolase-like_dom_sf"/>
</dbReference>
<reference evidence="10" key="2">
    <citation type="submission" date="2020-02" db="EMBL/GenBank/DDBJ databases">
        <authorList>
            <person name="Matsumoto Y."/>
            <person name="Motooka D."/>
            <person name="Nakamura S."/>
        </authorList>
    </citation>
    <scope>NUCLEOTIDE SEQUENCE</scope>
    <source>
        <strain evidence="10">JCM 12375</strain>
    </source>
</reference>
<evidence type="ECO:0000313" key="10">
    <source>
        <dbReference type="EMBL" id="BBX32061.1"/>
    </source>
</evidence>
<dbReference type="AlphaFoldDB" id="A0AAI8TUK9"/>
<protein>
    <submittedName>
        <fullName evidence="11">Nudix hydrolase NudL</fullName>
        <ecNumber evidence="11">3.6.1.-</ecNumber>
    </submittedName>
</protein>
<feature type="domain" description="Nudix hydrolase" evidence="9">
    <location>
        <begin position="29"/>
        <end position="160"/>
    </location>
</feature>
<dbReference type="PANTHER" id="PTHR12992">
    <property type="entry name" value="NUDIX HYDROLASE"/>
    <property type="match status" value="1"/>
</dbReference>
<dbReference type="PANTHER" id="PTHR12992:SF11">
    <property type="entry name" value="MITOCHONDRIAL COENZYME A DIPHOSPHATASE NUDT8"/>
    <property type="match status" value="1"/>
</dbReference>
<evidence type="ECO:0000256" key="5">
    <source>
        <dbReference type="ARBA" id="ARBA00022801"/>
    </source>
</evidence>
<evidence type="ECO:0000256" key="8">
    <source>
        <dbReference type="RuleBase" id="RU003476"/>
    </source>
</evidence>
<name>A0AAI8TUK9_MYCME</name>
<evidence type="ECO:0000313" key="11">
    <source>
        <dbReference type="EMBL" id="BDY29250.1"/>
    </source>
</evidence>
<dbReference type="PROSITE" id="PS51462">
    <property type="entry name" value="NUDIX"/>
    <property type="match status" value="1"/>
</dbReference>
<evidence type="ECO:0000313" key="13">
    <source>
        <dbReference type="Proteomes" id="UP001241092"/>
    </source>
</evidence>
<dbReference type="SUPFAM" id="SSF55811">
    <property type="entry name" value="Nudix"/>
    <property type="match status" value="1"/>
</dbReference>
<comment type="cofactor">
    <cofactor evidence="2">
        <name>Mg(2+)</name>
        <dbReference type="ChEBI" id="CHEBI:18420"/>
    </cofactor>
</comment>
<dbReference type="PRINTS" id="PR00502">
    <property type="entry name" value="NUDIXFAMILY"/>
</dbReference>
<dbReference type="InterPro" id="IPR020084">
    <property type="entry name" value="NUDIX_hydrolase_CS"/>
</dbReference>
<accession>A0AAI8TUK9</accession>
<dbReference type="Pfam" id="PF00293">
    <property type="entry name" value="NUDIX"/>
    <property type="match status" value="1"/>
</dbReference>
<evidence type="ECO:0000256" key="7">
    <source>
        <dbReference type="ARBA" id="ARBA00023211"/>
    </source>
</evidence>
<dbReference type="EMBL" id="AP022567">
    <property type="protein sequence ID" value="BBX32061.1"/>
    <property type="molecule type" value="Genomic_DNA"/>
</dbReference>
<evidence type="ECO:0000313" key="12">
    <source>
        <dbReference type="Proteomes" id="UP000465622"/>
    </source>
</evidence>
<dbReference type="InterPro" id="IPR000086">
    <property type="entry name" value="NUDIX_hydrolase_dom"/>
</dbReference>
<comment type="cofactor">
    <cofactor evidence="1">
        <name>Mn(2+)</name>
        <dbReference type="ChEBI" id="CHEBI:29035"/>
    </cofactor>
</comment>
<dbReference type="PROSITE" id="PS00893">
    <property type="entry name" value="NUDIX_BOX"/>
    <property type="match status" value="1"/>
</dbReference>
<gene>
    <name evidence="11" type="primary">nudL_3</name>
    <name evidence="11" type="ORF">hbim_03188</name>
    <name evidence="10" type="ORF">MMAGJ_13430</name>
</gene>
<keyword evidence="4" id="KW-0479">Metal-binding</keyword>
<evidence type="ECO:0000256" key="2">
    <source>
        <dbReference type="ARBA" id="ARBA00001946"/>
    </source>
</evidence>
<dbReference type="RefSeq" id="WP_051578776.1">
    <property type="nucleotide sequence ID" value="NZ_AP022567.1"/>
</dbReference>
<keyword evidence="12" id="KW-1185">Reference proteome</keyword>
<evidence type="ECO:0000259" key="9">
    <source>
        <dbReference type="PROSITE" id="PS51462"/>
    </source>
</evidence>
<evidence type="ECO:0000256" key="1">
    <source>
        <dbReference type="ARBA" id="ARBA00001936"/>
    </source>
</evidence>
<proteinExistence type="inferred from homology"/>
<dbReference type="EC" id="3.6.1.-" evidence="11"/>
<sequence length="203" mass="22000">MPEPMATAWTDIVRRNLAGFTRVPARAAGRAAAVTVCVLDAERDATILMIKRAPRGLNSGQWALPGGRIEPGETAVEAAVRELHEEVGLRLTEQDVVGQLDDYVTDSGFVITPVVTMTTGSPRLQRNPAEVHSLHRIALSRLVSAELPRWTTTAAGPLLQMPLRSNMVVHAPTGAILLQFREVALLGRSISVADLLEPEFTRV</sequence>
<dbReference type="GO" id="GO:0046872">
    <property type="term" value="F:metal ion binding"/>
    <property type="evidence" value="ECO:0007669"/>
    <property type="project" value="UniProtKB-KW"/>
</dbReference>
<evidence type="ECO:0000256" key="6">
    <source>
        <dbReference type="ARBA" id="ARBA00022842"/>
    </source>
</evidence>
<dbReference type="InterPro" id="IPR020476">
    <property type="entry name" value="Nudix_hydrolase"/>
</dbReference>
<dbReference type="InterPro" id="IPR045121">
    <property type="entry name" value="CoAse"/>
</dbReference>
<comment type="similarity">
    <text evidence="3 8">Belongs to the Nudix hydrolase family.</text>
</comment>
<dbReference type="CDD" id="cd03426">
    <property type="entry name" value="NUDIX_CoAse_Nudt7"/>
    <property type="match status" value="1"/>
</dbReference>
<dbReference type="Proteomes" id="UP000465622">
    <property type="component" value="Chromosome"/>
</dbReference>
<dbReference type="EMBL" id="AP027452">
    <property type="protein sequence ID" value="BDY29250.1"/>
    <property type="molecule type" value="Genomic_DNA"/>
</dbReference>
<evidence type="ECO:0000256" key="4">
    <source>
        <dbReference type="ARBA" id="ARBA00022723"/>
    </source>
</evidence>
<reference evidence="10 12" key="1">
    <citation type="journal article" date="2019" name="Emerg. Microbes Infect.">
        <title>Comprehensive subspecies identification of 175 nontuberculous mycobacteria species based on 7547 genomic profiles.</title>
        <authorList>
            <person name="Matsumoto Y."/>
            <person name="Kinjo T."/>
            <person name="Motooka D."/>
            <person name="Nabeya D."/>
            <person name="Jung N."/>
            <person name="Uechi K."/>
            <person name="Horii T."/>
            <person name="Iida T."/>
            <person name="Fujita J."/>
            <person name="Nakamura S."/>
        </authorList>
    </citation>
    <scope>NUCLEOTIDE SEQUENCE [LARGE SCALE GENOMIC DNA]</scope>
    <source>
        <strain evidence="10 12">JCM 12375</strain>
    </source>
</reference>